<accession>A0ABX2RV81</accession>
<dbReference type="Pfam" id="PF13246">
    <property type="entry name" value="Cation_ATPase"/>
    <property type="match status" value="1"/>
</dbReference>
<dbReference type="Gene3D" id="3.40.1110.10">
    <property type="entry name" value="Calcium-transporting ATPase, cytoplasmic domain N"/>
    <property type="match status" value="1"/>
</dbReference>
<dbReference type="InterPro" id="IPR008250">
    <property type="entry name" value="ATPase_P-typ_transduc_dom_A_sf"/>
</dbReference>
<keyword evidence="4 10" id="KW-0812">Transmembrane</keyword>
<feature type="compositionally biased region" description="Basic and acidic residues" evidence="9">
    <location>
        <begin position="1"/>
        <end position="10"/>
    </location>
</feature>
<evidence type="ECO:0000256" key="6">
    <source>
        <dbReference type="ARBA" id="ARBA00022840"/>
    </source>
</evidence>
<dbReference type="Gene3D" id="1.20.1110.10">
    <property type="entry name" value="Calcium-transporting ATPase, transmembrane domain"/>
    <property type="match status" value="1"/>
</dbReference>
<dbReference type="InterPro" id="IPR023298">
    <property type="entry name" value="ATPase_P-typ_TM_dom_sf"/>
</dbReference>
<dbReference type="InterPro" id="IPR050510">
    <property type="entry name" value="Cation_transp_ATPase_P-type"/>
</dbReference>
<keyword evidence="6" id="KW-0067">ATP-binding</keyword>
<evidence type="ECO:0000256" key="8">
    <source>
        <dbReference type="ARBA" id="ARBA00023136"/>
    </source>
</evidence>
<keyword evidence="13" id="KW-1185">Reference proteome</keyword>
<dbReference type="PRINTS" id="PR00121">
    <property type="entry name" value="NAKATPASE"/>
</dbReference>
<keyword evidence="3" id="KW-1003">Cell membrane</keyword>
<evidence type="ECO:0000256" key="1">
    <source>
        <dbReference type="ARBA" id="ARBA00004651"/>
    </source>
</evidence>
<comment type="subcellular location">
    <subcellularLocation>
        <location evidence="1">Cell membrane</location>
        <topology evidence="1">Multi-pass membrane protein</topology>
    </subcellularLocation>
</comment>
<feature type="transmembrane region" description="Helical" evidence="10">
    <location>
        <begin position="254"/>
        <end position="278"/>
    </location>
</feature>
<feature type="compositionally biased region" description="Basic residues" evidence="9">
    <location>
        <begin position="617"/>
        <end position="637"/>
    </location>
</feature>
<protein>
    <submittedName>
        <fullName evidence="12">Magnesium-transporting ATPase (P-type)</fullName>
    </submittedName>
</protein>
<comment type="similarity">
    <text evidence="2">Belongs to the cation transport ATPase (P-type) (TC 3.A.3) family. Type IIA subfamily.</text>
</comment>
<dbReference type="Pfam" id="PF00122">
    <property type="entry name" value="E1-E2_ATPase"/>
    <property type="match status" value="1"/>
</dbReference>
<evidence type="ECO:0000256" key="9">
    <source>
        <dbReference type="SAM" id="MobiDB-lite"/>
    </source>
</evidence>
<feature type="compositionally biased region" description="Basic residues" evidence="9">
    <location>
        <begin position="599"/>
        <end position="608"/>
    </location>
</feature>
<feature type="region of interest" description="Disordered" evidence="9">
    <location>
        <begin position="571"/>
        <end position="667"/>
    </location>
</feature>
<evidence type="ECO:0000313" key="12">
    <source>
        <dbReference type="EMBL" id="NYF60008.1"/>
    </source>
</evidence>
<comment type="caution">
    <text evidence="12">The sequence shown here is derived from an EMBL/GenBank/DDBJ whole genome shotgun (WGS) entry which is preliminary data.</text>
</comment>
<keyword evidence="5" id="KW-0547">Nucleotide-binding</keyword>
<keyword evidence="8 10" id="KW-0472">Membrane</keyword>
<organism evidence="12 13">
    <name type="scientific">Micromonospora purpureochromogenes</name>
    <dbReference type="NCBI Taxonomy" id="47872"/>
    <lineage>
        <taxon>Bacteria</taxon>
        <taxon>Bacillati</taxon>
        <taxon>Actinomycetota</taxon>
        <taxon>Actinomycetes</taxon>
        <taxon>Micromonosporales</taxon>
        <taxon>Micromonosporaceae</taxon>
        <taxon>Micromonospora</taxon>
    </lineage>
</organism>
<dbReference type="NCBIfam" id="TIGR01494">
    <property type="entry name" value="ATPase_P-type"/>
    <property type="match status" value="2"/>
</dbReference>
<gene>
    <name evidence="12" type="ORF">HDA35_005839</name>
</gene>
<evidence type="ECO:0000256" key="3">
    <source>
        <dbReference type="ARBA" id="ARBA00022475"/>
    </source>
</evidence>
<dbReference type="PANTHER" id="PTHR43294:SF21">
    <property type="entry name" value="CATION TRANSPORTING ATPASE"/>
    <property type="match status" value="1"/>
</dbReference>
<evidence type="ECO:0000256" key="4">
    <source>
        <dbReference type="ARBA" id="ARBA00022692"/>
    </source>
</evidence>
<dbReference type="SUPFAM" id="SSF81660">
    <property type="entry name" value="Metal cation-transporting ATPase, ATP-binding domain N"/>
    <property type="match status" value="1"/>
</dbReference>
<dbReference type="SMART" id="SM00831">
    <property type="entry name" value="Cation_ATPase_N"/>
    <property type="match status" value="1"/>
</dbReference>
<dbReference type="InterPro" id="IPR036412">
    <property type="entry name" value="HAD-like_sf"/>
</dbReference>
<evidence type="ECO:0000259" key="11">
    <source>
        <dbReference type="SMART" id="SM00831"/>
    </source>
</evidence>
<sequence length="667" mass="72266">MARQSPRDPRGSAQLAGRDPRQPVEQLLHDLKTSLDGLSTSEADQRLAEYGPNELRRQGGTRWWRDLVRQLIHPLALVLWLAAALAWIAGTPVLAAAIVAVILINAVFAFAQERHAEHAVEALNKYLPQRANVLRDQRRQQIDTRQLVPGDILVIAEGDRVSADARLLDGSVEVDMSALTGESQAVYRTAGDTDTREPLIQASNLAFSGTVCLGGDARALVYATGMHTELGRIAALSQRVGREENPLEKQIKRVAWLIAAVAGIAGAIFFPIGVWAAGMPISDAFGFAIGLLVANVPEGLLPTITLALAVGVRGLARRGAVVKRLSAVETLGATAVICTDKTGTITENKMRVVTAWSAGRLIREGDLTTPDQPAVVRDLARTVVLCSNAELEPGPGAEASGDPTEIALMRFAKGVGVDTSPDQRPRCRRGEFHFDPKLRLMSTVDADEQGLWIHTKGAPEEVIARSTTIIEADGAQRPLDDSIRQQLAEAVTAQAAEGTRIIAAARRRVAEGPATRDEVERDLCLLGWVAMLDPPRPEVADAVASCHTAGIRIVMITGDHGLTAAAIARPRRPHRPRLTALRRPVDQPPPALGNPVRDRLRRRHRHHAPTTDDLRHRPTRSPHARHPHLLPRTRLGARRTTASSTKPQQESMTPSGRLIRTLSLEVG</sequence>
<dbReference type="InterPro" id="IPR023299">
    <property type="entry name" value="ATPase_P-typ_cyto_dom_N"/>
</dbReference>
<dbReference type="Proteomes" id="UP000631553">
    <property type="component" value="Unassembled WGS sequence"/>
</dbReference>
<evidence type="ECO:0000256" key="5">
    <source>
        <dbReference type="ARBA" id="ARBA00022741"/>
    </source>
</evidence>
<reference evidence="12 13" key="1">
    <citation type="submission" date="2020-07" db="EMBL/GenBank/DDBJ databases">
        <title>Sequencing the genomes of 1000 actinobacteria strains.</title>
        <authorList>
            <person name="Klenk H.-P."/>
        </authorList>
    </citation>
    <scope>NUCLEOTIDE SEQUENCE [LARGE SCALE GENOMIC DNA]</scope>
    <source>
        <strain evidence="12 13">DSM 43814</strain>
    </source>
</reference>
<evidence type="ECO:0000313" key="13">
    <source>
        <dbReference type="Proteomes" id="UP000631553"/>
    </source>
</evidence>
<name>A0ABX2RV81_9ACTN</name>
<dbReference type="Gene3D" id="2.70.150.10">
    <property type="entry name" value="Calcium-transporting ATPase, cytoplasmic transduction domain A"/>
    <property type="match status" value="1"/>
</dbReference>
<dbReference type="InterPro" id="IPR018303">
    <property type="entry name" value="ATPase_P-typ_P_site"/>
</dbReference>
<dbReference type="Pfam" id="PF00690">
    <property type="entry name" value="Cation_ATPase_N"/>
    <property type="match status" value="1"/>
</dbReference>
<keyword evidence="7 10" id="KW-1133">Transmembrane helix</keyword>
<dbReference type="SUPFAM" id="SSF81653">
    <property type="entry name" value="Calcium ATPase, transduction domain A"/>
    <property type="match status" value="1"/>
</dbReference>
<dbReference type="InterPro" id="IPR023214">
    <property type="entry name" value="HAD_sf"/>
</dbReference>
<evidence type="ECO:0000256" key="10">
    <source>
        <dbReference type="SAM" id="Phobius"/>
    </source>
</evidence>
<dbReference type="Gene3D" id="3.40.50.1000">
    <property type="entry name" value="HAD superfamily/HAD-like"/>
    <property type="match status" value="1"/>
</dbReference>
<dbReference type="PANTHER" id="PTHR43294">
    <property type="entry name" value="SODIUM/POTASSIUM-TRANSPORTING ATPASE SUBUNIT ALPHA"/>
    <property type="match status" value="1"/>
</dbReference>
<dbReference type="InterPro" id="IPR059000">
    <property type="entry name" value="ATPase_P-type_domA"/>
</dbReference>
<proteinExistence type="inferred from homology"/>
<feature type="region of interest" description="Disordered" evidence="9">
    <location>
        <begin position="1"/>
        <end position="22"/>
    </location>
</feature>
<feature type="compositionally biased region" description="Polar residues" evidence="9">
    <location>
        <begin position="640"/>
        <end position="654"/>
    </location>
</feature>
<dbReference type="InterPro" id="IPR001757">
    <property type="entry name" value="P_typ_ATPase"/>
</dbReference>
<dbReference type="PRINTS" id="PR00119">
    <property type="entry name" value="CATATPASE"/>
</dbReference>
<dbReference type="PROSITE" id="PS00154">
    <property type="entry name" value="ATPASE_E1_E2"/>
    <property type="match status" value="1"/>
</dbReference>
<evidence type="ECO:0000256" key="2">
    <source>
        <dbReference type="ARBA" id="ARBA00005675"/>
    </source>
</evidence>
<feature type="transmembrane region" description="Helical" evidence="10">
    <location>
        <begin position="71"/>
        <end position="88"/>
    </location>
</feature>
<dbReference type="SUPFAM" id="SSF56784">
    <property type="entry name" value="HAD-like"/>
    <property type="match status" value="1"/>
</dbReference>
<dbReference type="InterPro" id="IPR004014">
    <property type="entry name" value="ATPase_P-typ_cation-transptr_N"/>
</dbReference>
<feature type="domain" description="Cation-transporting P-type ATPase N-terminal" evidence="11">
    <location>
        <begin position="18"/>
        <end position="91"/>
    </location>
</feature>
<evidence type="ECO:0000256" key="7">
    <source>
        <dbReference type="ARBA" id="ARBA00022989"/>
    </source>
</evidence>
<dbReference type="EMBL" id="JACCCQ010000001">
    <property type="protein sequence ID" value="NYF60008.1"/>
    <property type="molecule type" value="Genomic_DNA"/>
</dbReference>
<feature type="transmembrane region" description="Helical" evidence="10">
    <location>
        <begin position="94"/>
        <end position="111"/>
    </location>
</feature>
<dbReference type="SUPFAM" id="SSF81665">
    <property type="entry name" value="Calcium ATPase, transmembrane domain M"/>
    <property type="match status" value="1"/>
</dbReference>